<keyword evidence="2" id="KW-0479">Metal-binding</keyword>
<proteinExistence type="predicted"/>
<dbReference type="InterPro" id="IPR001041">
    <property type="entry name" value="2Fe-2S_ferredoxin-type"/>
</dbReference>
<dbReference type="AlphaFoldDB" id="A0A9X3EB38"/>
<comment type="caution">
    <text evidence="8">The sequence shown here is derived from an EMBL/GenBank/DDBJ whole genome shotgun (WGS) entry which is preliminary data.</text>
</comment>
<organism evidence="8 9">
    <name type="scientific">Parathalassolituus penaei</name>
    <dbReference type="NCBI Taxonomy" id="2997323"/>
    <lineage>
        <taxon>Bacteria</taxon>
        <taxon>Pseudomonadati</taxon>
        <taxon>Pseudomonadota</taxon>
        <taxon>Gammaproteobacteria</taxon>
        <taxon>Oceanospirillales</taxon>
        <taxon>Oceanospirillaceae</taxon>
        <taxon>Parathalassolituus</taxon>
    </lineage>
</organism>
<evidence type="ECO:0000259" key="7">
    <source>
        <dbReference type="PROSITE" id="PS51387"/>
    </source>
</evidence>
<dbReference type="InterPro" id="IPR014307">
    <property type="entry name" value="Xanthine_DH_ssu"/>
</dbReference>
<name>A0A9X3EB38_9GAMM</name>
<dbReference type="InterPro" id="IPR012175">
    <property type="entry name" value="Xanth_DH_ssu_bac"/>
</dbReference>
<dbReference type="Pfam" id="PF03450">
    <property type="entry name" value="CO_deh_flav_C"/>
    <property type="match status" value="1"/>
</dbReference>
<gene>
    <name evidence="8" type="primary">xdhA</name>
    <name evidence="8" type="ORF">OUO13_02130</name>
</gene>
<dbReference type="Proteomes" id="UP001150830">
    <property type="component" value="Unassembled WGS sequence"/>
</dbReference>
<dbReference type="Pfam" id="PF01799">
    <property type="entry name" value="Fer2_2"/>
    <property type="match status" value="1"/>
</dbReference>
<keyword evidence="9" id="KW-1185">Reference proteome</keyword>
<dbReference type="SUPFAM" id="SSF47741">
    <property type="entry name" value="CO dehydrogenase ISP C-domain like"/>
    <property type="match status" value="1"/>
</dbReference>
<evidence type="ECO:0000256" key="5">
    <source>
        <dbReference type="ARBA" id="ARBA00023004"/>
    </source>
</evidence>
<evidence type="ECO:0000313" key="8">
    <source>
        <dbReference type="EMBL" id="MCY0963975.1"/>
    </source>
</evidence>
<evidence type="ECO:0000256" key="1">
    <source>
        <dbReference type="ARBA" id="ARBA00022630"/>
    </source>
</evidence>
<dbReference type="GO" id="GO:0005506">
    <property type="term" value="F:iron ion binding"/>
    <property type="evidence" value="ECO:0007669"/>
    <property type="project" value="InterPro"/>
</dbReference>
<evidence type="ECO:0000256" key="4">
    <source>
        <dbReference type="ARBA" id="ARBA00023002"/>
    </source>
</evidence>
<feature type="domain" description="2Fe-2S ferredoxin-type" evidence="6">
    <location>
        <begin position="1"/>
        <end position="87"/>
    </location>
</feature>
<dbReference type="InterPro" id="IPR016166">
    <property type="entry name" value="FAD-bd_PCMH"/>
</dbReference>
<dbReference type="SUPFAM" id="SSF55447">
    <property type="entry name" value="CO dehydrogenase flavoprotein C-terminal domain-like"/>
    <property type="match status" value="1"/>
</dbReference>
<sequence>MIRFLLNDQPRDIEYIAPDLTILEYLRTIEVQRGTKEGCASGDCGACTLVLAEPSEEPGKLLYRSINSCITFVGSLHGKQLITVEHLQQGQQLHQTQQAMVECHGSQCGFCTPGFVMSLFALSKNSGVCEFDPQASNGEAPGNQPVNPEQRHQINLALGGNLCRCTGYRPIMDAAAQVLADVQPDQFDARQAEVWQQLMDIRTAQAPMAGLTDPGCPVKPLTERRFFSPQTLAELVELLARYPQARLVAGGTDLALERTQQLKPLDVLVYTGAVAEMQQLTLTDETLIIGGAVSYSRMASTLQLVLPEFASMMERLGALQVRNQGTMAGNVANASPIGDTPPVLLALDALLHVDSAEGQQTLPVNGFFTGYRQTTLPKGAVISAIEIPLNKSDWFRRVYKVSKRLEDDISAVLAAIMFKVENGLILDARLAFGGVAATPLRVVAAEQALIGQPATLAGISAAQQILKQTLTPLTDVRASAEYRLQLTQNLLTRALLEFQQQANSDGSASVALEVGHYA</sequence>
<dbReference type="PIRSF" id="PIRSF036557">
    <property type="entry name" value="XdhA_RC"/>
    <property type="match status" value="1"/>
</dbReference>
<dbReference type="NCBIfam" id="TIGR02963">
    <property type="entry name" value="xanthine_xdhA"/>
    <property type="match status" value="1"/>
</dbReference>
<dbReference type="InterPro" id="IPR002888">
    <property type="entry name" value="2Fe-2S-bd"/>
</dbReference>
<dbReference type="EMBL" id="JAPNOA010000007">
    <property type="protein sequence ID" value="MCY0963975.1"/>
    <property type="molecule type" value="Genomic_DNA"/>
</dbReference>
<dbReference type="InterPro" id="IPR016169">
    <property type="entry name" value="FAD-bd_PCMH_sub2"/>
</dbReference>
<dbReference type="GO" id="GO:0071949">
    <property type="term" value="F:FAD binding"/>
    <property type="evidence" value="ECO:0007669"/>
    <property type="project" value="InterPro"/>
</dbReference>
<dbReference type="PROSITE" id="PS00197">
    <property type="entry name" value="2FE2S_FER_1"/>
    <property type="match status" value="1"/>
</dbReference>
<dbReference type="CDD" id="cd00207">
    <property type="entry name" value="fer2"/>
    <property type="match status" value="1"/>
</dbReference>
<dbReference type="EC" id="1.17.1.4" evidence="8"/>
<dbReference type="InterPro" id="IPR036010">
    <property type="entry name" value="2Fe-2S_ferredoxin-like_sf"/>
</dbReference>
<dbReference type="InterPro" id="IPR006058">
    <property type="entry name" value="2Fe2S_fd_BS"/>
</dbReference>
<dbReference type="PANTHER" id="PTHR45444">
    <property type="entry name" value="XANTHINE DEHYDROGENASE"/>
    <property type="match status" value="1"/>
</dbReference>
<keyword evidence="3" id="KW-0274">FAD</keyword>
<dbReference type="Gene3D" id="3.30.43.10">
    <property type="entry name" value="Uridine Diphospho-n-acetylenolpyruvylglucosamine Reductase, domain 2"/>
    <property type="match status" value="1"/>
</dbReference>
<dbReference type="PANTHER" id="PTHR45444:SF3">
    <property type="entry name" value="XANTHINE DEHYDROGENASE"/>
    <property type="match status" value="1"/>
</dbReference>
<feature type="domain" description="FAD-binding PCMH-type" evidence="7">
    <location>
        <begin position="218"/>
        <end position="392"/>
    </location>
</feature>
<accession>A0A9X3EB38</accession>
<dbReference type="SMART" id="SM01092">
    <property type="entry name" value="CO_deh_flav_C"/>
    <property type="match status" value="1"/>
</dbReference>
<dbReference type="InterPro" id="IPR005107">
    <property type="entry name" value="CO_DH_flav_C"/>
</dbReference>
<keyword evidence="5" id="KW-0408">Iron</keyword>
<dbReference type="InterPro" id="IPR036884">
    <property type="entry name" value="2Fe-2S-bd_dom_sf"/>
</dbReference>
<reference evidence="8" key="1">
    <citation type="submission" date="2022-11" db="EMBL/GenBank/DDBJ databases">
        <title>Parathalassolutuus dongxingensis gen. nov., sp. nov., a novel member of family Oceanospirillaceae isolated from a coastal shrimp pond in Guangxi, China.</title>
        <authorList>
            <person name="Chen H."/>
        </authorList>
    </citation>
    <scope>NUCLEOTIDE SEQUENCE</scope>
    <source>
        <strain evidence="8">G-43</strain>
    </source>
</reference>
<dbReference type="SUPFAM" id="SSF56176">
    <property type="entry name" value="FAD-binding/transporter-associated domain-like"/>
    <property type="match status" value="1"/>
</dbReference>
<dbReference type="InterPro" id="IPR012675">
    <property type="entry name" value="Beta-grasp_dom_sf"/>
</dbReference>
<dbReference type="Gene3D" id="1.10.150.120">
    <property type="entry name" value="[2Fe-2S]-binding domain"/>
    <property type="match status" value="1"/>
</dbReference>
<dbReference type="RefSeq" id="WP_283172194.1">
    <property type="nucleotide sequence ID" value="NZ_JAPNOA010000007.1"/>
</dbReference>
<dbReference type="PROSITE" id="PS51387">
    <property type="entry name" value="FAD_PCMH"/>
    <property type="match status" value="1"/>
</dbReference>
<dbReference type="Gene3D" id="3.30.390.50">
    <property type="entry name" value="CO dehydrogenase flavoprotein, C-terminal domain"/>
    <property type="match status" value="1"/>
</dbReference>
<evidence type="ECO:0000256" key="2">
    <source>
        <dbReference type="ARBA" id="ARBA00022723"/>
    </source>
</evidence>
<dbReference type="GO" id="GO:0004854">
    <property type="term" value="F:xanthine dehydrogenase activity"/>
    <property type="evidence" value="ECO:0007669"/>
    <property type="project" value="UniProtKB-EC"/>
</dbReference>
<dbReference type="PROSITE" id="PS51085">
    <property type="entry name" value="2FE2S_FER_2"/>
    <property type="match status" value="1"/>
</dbReference>
<evidence type="ECO:0000313" key="9">
    <source>
        <dbReference type="Proteomes" id="UP001150830"/>
    </source>
</evidence>
<dbReference type="Gene3D" id="3.30.465.10">
    <property type="match status" value="1"/>
</dbReference>
<keyword evidence="1" id="KW-0285">Flavoprotein</keyword>
<dbReference type="InterPro" id="IPR016167">
    <property type="entry name" value="FAD-bd_PCMH_sub1"/>
</dbReference>
<evidence type="ECO:0000259" key="6">
    <source>
        <dbReference type="PROSITE" id="PS51085"/>
    </source>
</evidence>
<evidence type="ECO:0000256" key="3">
    <source>
        <dbReference type="ARBA" id="ARBA00022827"/>
    </source>
</evidence>
<dbReference type="Gene3D" id="3.10.20.30">
    <property type="match status" value="1"/>
</dbReference>
<dbReference type="InterPro" id="IPR002346">
    <property type="entry name" value="Mopterin_DH_FAD-bd"/>
</dbReference>
<dbReference type="SUPFAM" id="SSF54292">
    <property type="entry name" value="2Fe-2S ferredoxin-like"/>
    <property type="match status" value="1"/>
</dbReference>
<protein>
    <submittedName>
        <fullName evidence="8">Xanthine dehydrogenase small subunit</fullName>
        <ecNumber evidence="8">1.17.1.4</ecNumber>
    </submittedName>
</protein>
<dbReference type="GO" id="GO:0051537">
    <property type="term" value="F:2 iron, 2 sulfur cluster binding"/>
    <property type="evidence" value="ECO:0007669"/>
    <property type="project" value="InterPro"/>
</dbReference>
<dbReference type="InterPro" id="IPR036318">
    <property type="entry name" value="FAD-bd_PCMH-like_sf"/>
</dbReference>
<dbReference type="InterPro" id="IPR036683">
    <property type="entry name" value="CO_DH_flav_C_dom_sf"/>
</dbReference>
<keyword evidence="4 8" id="KW-0560">Oxidoreductase</keyword>
<dbReference type="Pfam" id="PF00111">
    <property type="entry name" value="Fer2"/>
    <property type="match status" value="1"/>
</dbReference>
<dbReference type="InterPro" id="IPR016208">
    <property type="entry name" value="Ald_Oxase/xanthine_DH-like"/>
</dbReference>
<dbReference type="Pfam" id="PF00941">
    <property type="entry name" value="FAD_binding_5"/>
    <property type="match status" value="1"/>
</dbReference>